<dbReference type="RefSeq" id="WP_098463267.1">
    <property type="nucleotide sequence ID" value="NZ_PDJJ01000001.1"/>
</dbReference>
<proteinExistence type="predicted"/>
<comment type="caution">
    <text evidence="2">The sequence shown here is derived from an EMBL/GenBank/DDBJ whole genome shotgun (WGS) entry which is preliminary data.</text>
</comment>
<evidence type="ECO:0000313" key="3">
    <source>
        <dbReference type="Proteomes" id="UP000224130"/>
    </source>
</evidence>
<accession>A0A2A9EX56</accession>
<reference evidence="2 3" key="1">
    <citation type="submission" date="2017-10" db="EMBL/GenBank/DDBJ databases">
        <title>Sequencing the genomes of 1000 actinobacteria strains.</title>
        <authorList>
            <person name="Klenk H.-P."/>
        </authorList>
    </citation>
    <scope>NUCLEOTIDE SEQUENCE [LARGE SCALE GENOMIC DNA]</scope>
    <source>
        <strain evidence="2 3">DSM 21863</strain>
    </source>
</reference>
<gene>
    <name evidence="2" type="ORF">ATJ88_1487</name>
</gene>
<organism evidence="2 3">
    <name type="scientific">Isoptericola jiangsuensis</name>
    <dbReference type="NCBI Taxonomy" id="548579"/>
    <lineage>
        <taxon>Bacteria</taxon>
        <taxon>Bacillati</taxon>
        <taxon>Actinomycetota</taxon>
        <taxon>Actinomycetes</taxon>
        <taxon>Micrococcales</taxon>
        <taxon>Promicromonosporaceae</taxon>
        <taxon>Isoptericola</taxon>
    </lineage>
</organism>
<feature type="chain" id="PRO_5039449360" evidence="1">
    <location>
        <begin position="21"/>
        <end position="205"/>
    </location>
</feature>
<dbReference type="EMBL" id="PDJJ01000001">
    <property type="protein sequence ID" value="PFG42815.1"/>
    <property type="molecule type" value="Genomic_DNA"/>
</dbReference>
<keyword evidence="1" id="KW-0732">Signal</keyword>
<keyword evidence="3" id="KW-1185">Reference proteome</keyword>
<dbReference type="Proteomes" id="UP000224130">
    <property type="component" value="Unassembled WGS sequence"/>
</dbReference>
<protein>
    <submittedName>
        <fullName evidence="2">Uncharacterized protein</fullName>
    </submittedName>
</protein>
<name>A0A2A9EX56_9MICO</name>
<evidence type="ECO:0000256" key="1">
    <source>
        <dbReference type="SAM" id="SignalP"/>
    </source>
</evidence>
<feature type="signal peptide" evidence="1">
    <location>
        <begin position="1"/>
        <end position="20"/>
    </location>
</feature>
<dbReference type="AlphaFoldDB" id="A0A2A9EX56"/>
<evidence type="ECO:0000313" key="2">
    <source>
        <dbReference type="EMBL" id="PFG42815.1"/>
    </source>
</evidence>
<sequence>MTVRAVVLPATALLVPGAGGATGALQPLRDAVLAALAEAATTTPRRWAVLADAAVTRRDARRASLAAAGVADRWVPALPPAPAGPSDAVAGVAASVALWAVAAVAGPGALADTRVVETGPGASPADVVAAADVLVGADLLVVASPGPHGPAGPASAVLADLARRGGWSPRTATVRVDAPHLPPVYEVTSWSTPAAAGDGAAAHAD</sequence>